<organism evidence="7 8">
    <name type="scientific">Helianthus annuus</name>
    <name type="common">Common sunflower</name>
    <dbReference type="NCBI Taxonomy" id="4232"/>
    <lineage>
        <taxon>Eukaryota</taxon>
        <taxon>Viridiplantae</taxon>
        <taxon>Streptophyta</taxon>
        <taxon>Embryophyta</taxon>
        <taxon>Tracheophyta</taxon>
        <taxon>Spermatophyta</taxon>
        <taxon>Magnoliopsida</taxon>
        <taxon>eudicotyledons</taxon>
        <taxon>Gunneridae</taxon>
        <taxon>Pentapetalae</taxon>
        <taxon>asterids</taxon>
        <taxon>campanulids</taxon>
        <taxon>Asterales</taxon>
        <taxon>Asteraceae</taxon>
        <taxon>Asteroideae</taxon>
        <taxon>Heliantheae alliance</taxon>
        <taxon>Heliantheae</taxon>
        <taxon>Helianthus</taxon>
    </lineage>
</organism>
<proteinExistence type="predicted"/>
<keyword evidence="2" id="KW-0805">Transcription regulation</keyword>
<dbReference type="InterPro" id="IPR015300">
    <property type="entry name" value="DNA-bd_pseudobarrel_sf"/>
</dbReference>
<keyword evidence="5" id="KW-0539">Nucleus</keyword>
<dbReference type="Gramene" id="mRNA:HanXRQr2_Chr14g0623941">
    <property type="protein sequence ID" value="mRNA:HanXRQr2_Chr14g0623941"/>
    <property type="gene ID" value="HanXRQr2_Chr14g0623941"/>
</dbReference>
<evidence type="ECO:0000256" key="4">
    <source>
        <dbReference type="ARBA" id="ARBA00023163"/>
    </source>
</evidence>
<dbReference type="Proteomes" id="UP000215914">
    <property type="component" value="Unassembled WGS sequence"/>
</dbReference>
<keyword evidence="3 7" id="KW-0238">DNA-binding</keyword>
<evidence type="ECO:0000313" key="7">
    <source>
        <dbReference type="EMBL" id="KAF5767402.1"/>
    </source>
</evidence>
<reference evidence="7" key="1">
    <citation type="journal article" date="2017" name="Nature">
        <title>The sunflower genome provides insights into oil metabolism, flowering and Asterid evolution.</title>
        <authorList>
            <person name="Badouin H."/>
            <person name="Gouzy J."/>
            <person name="Grassa C.J."/>
            <person name="Murat F."/>
            <person name="Staton S.E."/>
            <person name="Cottret L."/>
            <person name="Lelandais-Briere C."/>
            <person name="Owens G.L."/>
            <person name="Carrere S."/>
            <person name="Mayjonade B."/>
            <person name="Legrand L."/>
            <person name="Gill N."/>
            <person name="Kane N.C."/>
            <person name="Bowers J.E."/>
            <person name="Hubner S."/>
            <person name="Bellec A."/>
            <person name="Berard A."/>
            <person name="Berges H."/>
            <person name="Blanchet N."/>
            <person name="Boniface M.C."/>
            <person name="Brunel D."/>
            <person name="Catrice O."/>
            <person name="Chaidir N."/>
            <person name="Claudel C."/>
            <person name="Donnadieu C."/>
            <person name="Faraut T."/>
            <person name="Fievet G."/>
            <person name="Helmstetter N."/>
            <person name="King M."/>
            <person name="Knapp S.J."/>
            <person name="Lai Z."/>
            <person name="Le Paslier M.C."/>
            <person name="Lippi Y."/>
            <person name="Lorenzon L."/>
            <person name="Mandel J.R."/>
            <person name="Marage G."/>
            <person name="Marchand G."/>
            <person name="Marquand E."/>
            <person name="Bret-Mestries E."/>
            <person name="Morien E."/>
            <person name="Nambeesan S."/>
            <person name="Nguyen T."/>
            <person name="Pegot-Espagnet P."/>
            <person name="Pouilly N."/>
            <person name="Raftis F."/>
            <person name="Sallet E."/>
            <person name="Schiex T."/>
            <person name="Thomas J."/>
            <person name="Vandecasteele C."/>
            <person name="Vares D."/>
            <person name="Vear F."/>
            <person name="Vautrin S."/>
            <person name="Crespi M."/>
            <person name="Mangin B."/>
            <person name="Burke J.M."/>
            <person name="Salse J."/>
            <person name="Munos S."/>
            <person name="Vincourt P."/>
            <person name="Rieseberg L.H."/>
            <person name="Langlade N.B."/>
        </authorList>
    </citation>
    <scope>NUCLEOTIDE SEQUENCE</scope>
    <source>
        <tissue evidence="7">Leaves</tissue>
    </source>
</reference>
<evidence type="ECO:0000256" key="2">
    <source>
        <dbReference type="ARBA" id="ARBA00023015"/>
    </source>
</evidence>
<feature type="region of interest" description="Disordered" evidence="6">
    <location>
        <begin position="112"/>
        <end position="141"/>
    </location>
</feature>
<name>A0A9K3E6P5_HELAN</name>
<evidence type="ECO:0000256" key="5">
    <source>
        <dbReference type="ARBA" id="ARBA00023242"/>
    </source>
</evidence>
<dbReference type="SUPFAM" id="SSF101936">
    <property type="entry name" value="DNA-binding pseudobarrel domain"/>
    <property type="match status" value="1"/>
</dbReference>
<evidence type="ECO:0000256" key="1">
    <source>
        <dbReference type="ARBA" id="ARBA00004123"/>
    </source>
</evidence>
<dbReference type="EMBL" id="MNCJ02000329">
    <property type="protein sequence ID" value="KAF5767402.1"/>
    <property type="molecule type" value="Genomic_DNA"/>
</dbReference>
<evidence type="ECO:0000256" key="3">
    <source>
        <dbReference type="ARBA" id="ARBA00023125"/>
    </source>
</evidence>
<evidence type="ECO:0000256" key="6">
    <source>
        <dbReference type="SAM" id="MobiDB-lite"/>
    </source>
</evidence>
<dbReference type="GO" id="GO:0003677">
    <property type="term" value="F:DNA binding"/>
    <property type="evidence" value="ECO:0007669"/>
    <property type="project" value="UniProtKB-KW"/>
</dbReference>
<keyword evidence="4" id="KW-0804">Transcription</keyword>
<dbReference type="Gene3D" id="2.40.330.10">
    <property type="entry name" value="DNA-binding pseudobarrel domain"/>
    <property type="match status" value="1"/>
</dbReference>
<accession>A0A9K3E6P5</accession>
<sequence>MYSFFHSFSDAYKDVLSFKVYVNQWDSFDVLIHPDPLRNCYFITDGWDKIVRYMDLLTGVVLVLRYVANYTFQLTVFNLNGCEIIVTKADDSLKGDTSSHKFQLAEIAKDMDHRSDVEESSDEDFDSDCVVSDESSDDGGDEDFVVMVSDYEADPNYHPIEFVWDYQQRFHLNAKVPSMARIDMSLKMTVQNLNGVDTIVNFRPEKHGKGFRYVAWEWTKKFTKPDRIHRNMKCKFVYSPDKAKLILEKVYK</sequence>
<comment type="subcellular location">
    <subcellularLocation>
        <location evidence="1">Nucleus</location>
    </subcellularLocation>
</comment>
<keyword evidence="8" id="KW-1185">Reference proteome</keyword>
<gene>
    <name evidence="7" type="ORF">HanXRQr2_Chr14g0623941</name>
</gene>
<protein>
    <submittedName>
        <fullName evidence="7">DNA-binding pseudobarrel domain superfamily</fullName>
    </submittedName>
</protein>
<reference evidence="7" key="2">
    <citation type="submission" date="2020-06" db="EMBL/GenBank/DDBJ databases">
        <title>Helianthus annuus Genome sequencing and assembly Release 2.</title>
        <authorList>
            <person name="Gouzy J."/>
            <person name="Langlade N."/>
            <person name="Munos S."/>
        </authorList>
    </citation>
    <scope>NUCLEOTIDE SEQUENCE</scope>
    <source>
        <tissue evidence="7">Leaves</tissue>
    </source>
</reference>
<evidence type="ECO:0000313" key="8">
    <source>
        <dbReference type="Proteomes" id="UP000215914"/>
    </source>
</evidence>
<comment type="caution">
    <text evidence="7">The sequence shown here is derived from an EMBL/GenBank/DDBJ whole genome shotgun (WGS) entry which is preliminary data.</text>
</comment>
<dbReference type="GO" id="GO:0005634">
    <property type="term" value="C:nucleus"/>
    <property type="evidence" value="ECO:0007669"/>
    <property type="project" value="UniProtKB-SubCell"/>
</dbReference>
<feature type="compositionally biased region" description="Acidic residues" evidence="6">
    <location>
        <begin position="118"/>
        <end position="127"/>
    </location>
</feature>
<dbReference type="AlphaFoldDB" id="A0A9K3E6P5"/>